<dbReference type="InterPro" id="IPR029058">
    <property type="entry name" value="AB_hydrolase_fold"/>
</dbReference>
<dbReference type="Gene3D" id="3.40.50.1820">
    <property type="entry name" value="alpha/beta hydrolase"/>
    <property type="match status" value="1"/>
</dbReference>
<gene>
    <name evidence="1" type="ORF">TPSB3V08_LOCUS6934</name>
</gene>
<reference evidence="1" key="1">
    <citation type="submission" date="2020-11" db="EMBL/GenBank/DDBJ databases">
        <authorList>
            <person name="Tran Van P."/>
        </authorList>
    </citation>
    <scope>NUCLEOTIDE SEQUENCE</scope>
</reference>
<proteinExistence type="predicted"/>
<sequence>MLSPAYFAESVTSEVGFWGVACPGYFQHVLGWCPDALTTLHQRVQMGEPCKPETFGVFFVETNDHPPFAKG</sequence>
<name>A0A7R9D7R0_TIMPO</name>
<dbReference type="EMBL" id="OD004266">
    <property type="protein sequence ID" value="CAD7409626.1"/>
    <property type="molecule type" value="Genomic_DNA"/>
</dbReference>
<protein>
    <submittedName>
        <fullName evidence="1">Uncharacterized protein</fullName>
    </submittedName>
</protein>
<evidence type="ECO:0000313" key="1">
    <source>
        <dbReference type="EMBL" id="CAD7409626.1"/>
    </source>
</evidence>
<dbReference type="AlphaFoldDB" id="A0A7R9D7R0"/>
<organism evidence="1">
    <name type="scientific">Timema poppense</name>
    <name type="common">Walking stick</name>
    <dbReference type="NCBI Taxonomy" id="170557"/>
    <lineage>
        <taxon>Eukaryota</taxon>
        <taxon>Metazoa</taxon>
        <taxon>Ecdysozoa</taxon>
        <taxon>Arthropoda</taxon>
        <taxon>Hexapoda</taxon>
        <taxon>Insecta</taxon>
        <taxon>Pterygota</taxon>
        <taxon>Neoptera</taxon>
        <taxon>Polyneoptera</taxon>
        <taxon>Phasmatodea</taxon>
        <taxon>Timematodea</taxon>
        <taxon>Timematoidea</taxon>
        <taxon>Timematidae</taxon>
        <taxon>Timema</taxon>
    </lineage>
</organism>
<dbReference type="SUPFAM" id="SSF53474">
    <property type="entry name" value="alpha/beta-Hydrolases"/>
    <property type="match status" value="1"/>
</dbReference>
<accession>A0A7R9D7R0</accession>